<dbReference type="STRING" id="887898.HMPREF0551_0111"/>
<evidence type="ECO:0000256" key="4">
    <source>
        <dbReference type="ARBA" id="ARBA00023235"/>
    </source>
</evidence>
<dbReference type="InterPro" id="IPR004561">
    <property type="entry name" value="IsoChor_synthase"/>
</dbReference>
<protein>
    <recommendedName>
        <fullName evidence="3">isochorismate synthase</fullName>
        <ecNumber evidence="3">5.4.4.2</ecNumber>
    </recommendedName>
    <alternativeName>
        <fullName evidence="5">Isochorismate mutase</fullName>
    </alternativeName>
</protein>
<evidence type="ECO:0000256" key="6">
    <source>
        <dbReference type="SAM" id="MobiDB-lite"/>
    </source>
</evidence>
<feature type="region of interest" description="Disordered" evidence="6">
    <location>
        <begin position="203"/>
        <end position="230"/>
    </location>
</feature>
<dbReference type="SUPFAM" id="SSF56322">
    <property type="entry name" value="ADC synthase"/>
    <property type="match status" value="1"/>
</dbReference>
<proteinExistence type="inferred from homology"/>
<keyword evidence="4 8" id="KW-0413">Isomerase</keyword>
<feature type="domain" description="Chorismate-utilising enzyme C-terminal" evidence="7">
    <location>
        <begin position="118"/>
        <end position="373"/>
    </location>
</feature>
<comment type="caution">
    <text evidence="8">The sequence shown here is derived from an EMBL/GenBank/DDBJ whole genome shotgun (WGS) entry which is preliminary data.</text>
</comment>
<evidence type="ECO:0000259" key="7">
    <source>
        <dbReference type="Pfam" id="PF00425"/>
    </source>
</evidence>
<dbReference type="Pfam" id="PF00425">
    <property type="entry name" value="Chorismate_bind"/>
    <property type="match status" value="1"/>
</dbReference>
<evidence type="ECO:0000256" key="2">
    <source>
        <dbReference type="ARBA" id="ARBA00005297"/>
    </source>
</evidence>
<accession>E7RUE5</accession>
<keyword evidence="9" id="KW-1185">Reference proteome</keyword>
<gene>
    <name evidence="8" type="ORF">HMPREF0551_0111</name>
</gene>
<dbReference type="HOGENOM" id="CLU_006493_8_6_4"/>
<sequence length="395" mass="42397">MTTSTSSTQAMPVRAEFIFSSGSRELHAHGVRETITVPAVNGDAADSPLQQQVRAAFDRARKAGMENPVVVGAIPFDVNQPSQLYVPETAAWQEADPSTHAQAMPMPALRSMDTVPDQHGFQQGVANAIAAFPAEGIHKVVLSITSRLHFTEAVPVAALRTNLRRLNPSGYLFQVPLPGNIHLVGVSPELLIEKHGATVQSNPLAGSARRQADPAEDQATAERLAASGKDHHEHQFVTADIQARLAPLCTALDVPARPSLINTAALWHLSTRIRGELQDPQTNALQLACCIHPTPAVCGTPRDAAHALIRRIEPYDRGLFTGIVGWMDAQGNGEWVVTIRCGVLHDKWLQIYAGAGIVDASDPQSEWNEVQTKQGTMLRACGLGEEQAAPIPTAA</sequence>
<dbReference type="InterPro" id="IPR005801">
    <property type="entry name" value="ADC_synthase"/>
</dbReference>
<evidence type="ECO:0000313" key="8">
    <source>
        <dbReference type="EMBL" id="EFV95928.1"/>
    </source>
</evidence>
<comment type="catalytic activity">
    <reaction evidence="1">
        <text>chorismate = isochorismate</text>
        <dbReference type="Rhea" id="RHEA:18985"/>
        <dbReference type="ChEBI" id="CHEBI:29748"/>
        <dbReference type="ChEBI" id="CHEBI:29780"/>
        <dbReference type="EC" id="5.4.4.2"/>
    </reaction>
</comment>
<dbReference type="GO" id="GO:0008909">
    <property type="term" value="F:isochorismate synthase activity"/>
    <property type="evidence" value="ECO:0007669"/>
    <property type="project" value="UniProtKB-EC"/>
</dbReference>
<dbReference type="EMBL" id="AEQP01000001">
    <property type="protein sequence ID" value="EFV95928.1"/>
    <property type="molecule type" value="Genomic_DNA"/>
</dbReference>
<evidence type="ECO:0000256" key="3">
    <source>
        <dbReference type="ARBA" id="ARBA00012824"/>
    </source>
</evidence>
<dbReference type="eggNOG" id="COG1169">
    <property type="taxonomic scope" value="Bacteria"/>
</dbReference>
<dbReference type="RefSeq" id="WP_005671830.1">
    <property type="nucleotide sequence ID" value="NZ_CP146288.1"/>
</dbReference>
<evidence type="ECO:0000256" key="1">
    <source>
        <dbReference type="ARBA" id="ARBA00000799"/>
    </source>
</evidence>
<dbReference type="PANTHER" id="PTHR42839:SF2">
    <property type="entry name" value="ISOCHORISMATE SYNTHASE ENTC"/>
    <property type="match status" value="1"/>
</dbReference>
<dbReference type="InterPro" id="IPR015890">
    <property type="entry name" value="Chorismate_C"/>
</dbReference>
<dbReference type="PANTHER" id="PTHR42839">
    <property type="entry name" value="ISOCHORISMATE SYNTHASE ENTC"/>
    <property type="match status" value="1"/>
</dbReference>
<dbReference type="Proteomes" id="UP000011021">
    <property type="component" value="Unassembled WGS sequence"/>
</dbReference>
<evidence type="ECO:0000313" key="9">
    <source>
        <dbReference type="Proteomes" id="UP000011021"/>
    </source>
</evidence>
<dbReference type="Gene3D" id="3.60.120.10">
    <property type="entry name" value="Anthranilate synthase"/>
    <property type="match status" value="1"/>
</dbReference>
<name>E7RUE5_9BURK</name>
<organism evidence="8 9">
    <name type="scientific">Lautropia mirabilis ATCC 51599</name>
    <dbReference type="NCBI Taxonomy" id="887898"/>
    <lineage>
        <taxon>Bacteria</taxon>
        <taxon>Pseudomonadati</taxon>
        <taxon>Pseudomonadota</taxon>
        <taxon>Betaproteobacteria</taxon>
        <taxon>Burkholderiales</taxon>
        <taxon>Burkholderiaceae</taxon>
        <taxon>Lautropia</taxon>
    </lineage>
</organism>
<comment type="similarity">
    <text evidence="2">Belongs to the isochorismate synthase family.</text>
</comment>
<dbReference type="AlphaFoldDB" id="E7RUE5"/>
<dbReference type="NCBIfam" id="TIGR00543">
    <property type="entry name" value="isochor_syn"/>
    <property type="match status" value="1"/>
</dbReference>
<reference evidence="8 9" key="1">
    <citation type="submission" date="2010-12" db="EMBL/GenBank/DDBJ databases">
        <authorList>
            <person name="Muzny D."/>
            <person name="Qin X."/>
            <person name="Deng J."/>
            <person name="Jiang H."/>
            <person name="Liu Y."/>
            <person name="Qu J."/>
            <person name="Song X.-Z."/>
            <person name="Zhang L."/>
            <person name="Thornton R."/>
            <person name="Coyle M."/>
            <person name="Francisco L."/>
            <person name="Jackson L."/>
            <person name="Javaid M."/>
            <person name="Korchina V."/>
            <person name="Kovar C."/>
            <person name="Mata R."/>
            <person name="Mathew T."/>
            <person name="Ngo R."/>
            <person name="Nguyen L."/>
            <person name="Nguyen N."/>
            <person name="Okwuonu G."/>
            <person name="Ongeri F."/>
            <person name="Pham C."/>
            <person name="Simmons D."/>
            <person name="Wilczek-Boney K."/>
            <person name="Hale W."/>
            <person name="Jakkamsetti A."/>
            <person name="Pham P."/>
            <person name="Ruth R."/>
            <person name="San Lucas F."/>
            <person name="Warren J."/>
            <person name="Zhang J."/>
            <person name="Zhao Z."/>
            <person name="Zhou C."/>
            <person name="Zhu D."/>
            <person name="Lee S."/>
            <person name="Bess C."/>
            <person name="Blankenburg K."/>
            <person name="Forbes L."/>
            <person name="Fu Q."/>
            <person name="Gubbala S."/>
            <person name="Hirani K."/>
            <person name="Jayaseelan J.C."/>
            <person name="Lara F."/>
            <person name="Munidasa M."/>
            <person name="Palculict T."/>
            <person name="Patil S."/>
            <person name="Pu L.-L."/>
            <person name="Saada N."/>
            <person name="Tang L."/>
            <person name="Weissenberger G."/>
            <person name="Zhu Y."/>
            <person name="Hemphill L."/>
            <person name="Shang Y."/>
            <person name="Youmans B."/>
            <person name="Ayvaz T."/>
            <person name="Ross M."/>
            <person name="Santibanez J."/>
            <person name="Aqrawi P."/>
            <person name="Gross S."/>
            <person name="Joshi V."/>
            <person name="Fowler G."/>
            <person name="Nazareth L."/>
            <person name="Reid J."/>
            <person name="Worley K."/>
            <person name="Petrosino J."/>
            <person name="Highlander S."/>
            <person name="Gibbs R."/>
        </authorList>
    </citation>
    <scope>NUCLEOTIDE SEQUENCE [LARGE SCALE GENOMIC DNA]</scope>
    <source>
        <strain evidence="8 9">ATCC 51599</strain>
    </source>
</reference>
<dbReference type="EC" id="5.4.4.2" evidence="3"/>
<evidence type="ECO:0000256" key="5">
    <source>
        <dbReference type="ARBA" id="ARBA00041564"/>
    </source>
</evidence>